<dbReference type="STRING" id="288004.AL038_15300"/>
<dbReference type="InterPro" id="IPR010994">
    <property type="entry name" value="RuvA_2-like"/>
</dbReference>
<evidence type="ECO:0000256" key="1">
    <source>
        <dbReference type="ARBA" id="ARBA00022741"/>
    </source>
</evidence>
<feature type="domain" description="AAA+ ATPase" evidence="4">
    <location>
        <begin position="344"/>
        <end position="466"/>
    </location>
</feature>
<dbReference type="Pfam" id="PF14520">
    <property type="entry name" value="HHH_5"/>
    <property type="match status" value="1"/>
</dbReference>
<dbReference type="GO" id="GO:0043139">
    <property type="term" value="F:5'-3' DNA helicase activity"/>
    <property type="evidence" value="ECO:0007669"/>
    <property type="project" value="UniProtKB-UniRule"/>
</dbReference>
<dbReference type="KEGG" id="blep:AL038_15300"/>
<keyword evidence="3" id="KW-0413">Isomerase</keyword>
<proteinExistence type="inferred from homology"/>
<dbReference type="PANTHER" id="PTHR43788:SF6">
    <property type="entry name" value="DNA HELICASE B"/>
    <property type="match status" value="1"/>
</dbReference>
<dbReference type="Pfam" id="PF18335">
    <property type="entry name" value="SH3_13"/>
    <property type="match status" value="1"/>
</dbReference>
<dbReference type="EC" id="5.6.2.3" evidence="3"/>
<dbReference type="SMART" id="SM00382">
    <property type="entry name" value="AAA"/>
    <property type="match status" value="1"/>
</dbReference>
<keyword evidence="6" id="KW-1185">Reference proteome</keyword>
<accession>A0A2N9YEA3</accession>
<dbReference type="Pfam" id="PF14490">
    <property type="entry name" value="HHH_RecD2"/>
    <property type="match status" value="1"/>
</dbReference>
<dbReference type="SUPFAM" id="SSF52540">
    <property type="entry name" value="P-loop containing nucleoside triphosphate hydrolases"/>
    <property type="match status" value="2"/>
</dbReference>
<evidence type="ECO:0000313" key="5">
    <source>
        <dbReference type="EMBL" id="AUI68823.1"/>
    </source>
</evidence>
<dbReference type="RefSeq" id="WP_062154270.1">
    <property type="nucleotide sequence ID" value="NZ_CP012373.2"/>
</dbReference>
<dbReference type="Proteomes" id="UP000234271">
    <property type="component" value="Chromosome"/>
</dbReference>
<comment type="similarity">
    <text evidence="3">Belongs to the RecD family. RecD2 subfamily.</text>
</comment>
<dbReference type="EMBL" id="CP018889">
    <property type="protein sequence ID" value="AUI68823.1"/>
    <property type="molecule type" value="Genomic_DNA"/>
</dbReference>
<dbReference type="InterPro" id="IPR055446">
    <property type="entry name" value="RecD2_N_OB"/>
</dbReference>
<dbReference type="CDD" id="cd17933">
    <property type="entry name" value="DEXSc_RecD-like"/>
    <property type="match status" value="1"/>
</dbReference>
<keyword evidence="3" id="KW-0378">Hydrolase</keyword>
<comment type="function">
    <text evidence="3">DNA-dependent ATPase and ATP-dependent 5'-3' DNA helicase. Has no activity on blunt DNA or DNA with 3'-overhangs, requires at least 10 bases of 5'-ssDNA for helicase activity.</text>
</comment>
<dbReference type="Gene3D" id="3.40.50.300">
    <property type="entry name" value="P-loop containing nucleotide triphosphate hydrolases"/>
    <property type="match status" value="2"/>
</dbReference>
<dbReference type="GO" id="GO:0016887">
    <property type="term" value="F:ATP hydrolysis activity"/>
    <property type="evidence" value="ECO:0007669"/>
    <property type="project" value="RHEA"/>
</dbReference>
<dbReference type="Gene3D" id="1.10.10.2220">
    <property type="match status" value="1"/>
</dbReference>
<keyword evidence="1 3" id="KW-0547">Nucleotide-binding</keyword>
<evidence type="ECO:0000256" key="3">
    <source>
        <dbReference type="HAMAP-Rule" id="MF_01488"/>
    </source>
</evidence>
<dbReference type="GO" id="GO:0005524">
    <property type="term" value="F:ATP binding"/>
    <property type="evidence" value="ECO:0007669"/>
    <property type="project" value="UniProtKB-UniRule"/>
</dbReference>
<dbReference type="OrthoDB" id="9803432at2"/>
<organism evidence="5 6">
    <name type="scientific">Beggiatoa leptomitoformis</name>
    <dbReference type="NCBI Taxonomy" id="288004"/>
    <lineage>
        <taxon>Bacteria</taxon>
        <taxon>Pseudomonadati</taxon>
        <taxon>Pseudomonadota</taxon>
        <taxon>Gammaproteobacteria</taxon>
        <taxon>Thiotrichales</taxon>
        <taxon>Thiotrichaceae</taxon>
        <taxon>Beggiatoa</taxon>
    </lineage>
</organism>
<dbReference type="Gene3D" id="1.10.150.20">
    <property type="entry name" value="5' to 3' exonuclease, C-terminal subdomain"/>
    <property type="match status" value="1"/>
</dbReference>
<dbReference type="GO" id="GO:0017116">
    <property type="term" value="F:single-stranded DNA helicase activity"/>
    <property type="evidence" value="ECO:0007669"/>
    <property type="project" value="TreeGrafter"/>
</dbReference>
<dbReference type="InterPro" id="IPR027785">
    <property type="entry name" value="UvrD-like_helicase_C"/>
</dbReference>
<dbReference type="GO" id="GO:0003677">
    <property type="term" value="F:DNA binding"/>
    <property type="evidence" value="ECO:0007669"/>
    <property type="project" value="UniProtKB-UniRule"/>
</dbReference>
<dbReference type="SUPFAM" id="SSF47781">
    <property type="entry name" value="RuvA domain 2-like"/>
    <property type="match status" value="1"/>
</dbReference>
<keyword evidence="3 5" id="KW-0347">Helicase</keyword>
<evidence type="ECO:0000313" key="6">
    <source>
        <dbReference type="Proteomes" id="UP000234271"/>
    </source>
</evidence>
<evidence type="ECO:0000259" key="4">
    <source>
        <dbReference type="SMART" id="SM00382"/>
    </source>
</evidence>
<gene>
    <name evidence="3" type="primary">recD2</name>
    <name evidence="5" type="ORF">BLE401_08955</name>
</gene>
<dbReference type="InterPro" id="IPR003593">
    <property type="entry name" value="AAA+_ATPase"/>
</dbReference>
<dbReference type="InterPro" id="IPR041451">
    <property type="entry name" value="RecD2_SH13"/>
</dbReference>
<feature type="binding site" evidence="3">
    <location>
        <begin position="355"/>
        <end position="359"/>
    </location>
    <ligand>
        <name>ATP</name>
        <dbReference type="ChEBI" id="CHEBI:30616"/>
    </ligand>
</feature>
<dbReference type="Pfam" id="PF13538">
    <property type="entry name" value="UvrD_C_2"/>
    <property type="match status" value="1"/>
</dbReference>
<sequence length="753" mass="83343">MSTSSTPTQQTEHLQGSIERVTFHSSETGFCVLRVKVRGQRDLVTVIGSAPNVASGEYIEAQGQWTIDRTHGLQFKTQQLRTVPPTTREGIEKYLGSGMIKGIGEHFAKKLVAAFGEQVFDVIENHPERLLELTGIGKKRHDQVVKAWAEQKVVRDIMVFLQSHGVGTARAVRIYKTYGDDAIAKVLENPYQLALDIHGIGFKSADTIAQHLGIPKDSLIRARAGVRHVLQELSSEGHCASYYTTLLTQAEQLLDIPESILSQAIQAELEENQLITEKINGESCLFLPALYRAEQGTANHLKRLMQGICTWQGIEADKAITWVEEKNSLQLSASQKQAIQLALISKVLIITGGPGVGKTTLVNSILKIISAKNLRITLCAPTGRAAKRLSESTQREAVTIHRLLAFDPQTGNFRHNSDNPLPTDLLVIDEASMVDIILMNQVLRAIPDPAGVLIVGDVDQLPSVGPGTVLADIINSHTVPVVRLTEIFRQAATSQIILNAHRVNKGIMPKLPEKPNTKADKPQTNNYKIQETSNIYKATSVESPLQDFYLITAETPEEISAKLLHVVTERIPRRFHYDPIREIQVLTPMQRGGLGARSLNIELQQRLNPTNTPRIERFGWTFAPQDKIIQTVNNYEKEVFNGDIGTIQEIDEVAGEAAILFDGRLVIYSLDELDEISLAYATSVHKSQGSEYPCVVIPIAMQHFMLLERNLIYTAITRAKSLVVLIGQVQALAMAVKGQKAEKRLTNLISRLS</sequence>
<dbReference type="InterPro" id="IPR027417">
    <property type="entry name" value="P-loop_NTPase"/>
</dbReference>
<dbReference type="Pfam" id="PF13245">
    <property type="entry name" value="AAA_19"/>
    <property type="match status" value="1"/>
</dbReference>
<name>A0A2N9YEA3_9GAMM</name>
<dbReference type="InterPro" id="IPR050534">
    <property type="entry name" value="Coronavir_polyprotein_1ab"/>
</dbReference>
<keyword evidence="2 3" id="KW-0067">ATP-binding</keyword>
<reference evidence="6" key="1">
    <citation type="submission" date="2016-12" db="EMBL/GenBank/DDBJ databases">
        <title>Complete Genome Sequence of Beggiatoa leptomitiformis D-401.</title>
        <authorList>
            <person name="Fomenkov A."/>
            <person name="Vincze T."/>
            <person name="Grabovich M."/>
            <person name="Anton B.P."/>
            <person name="Dubinina G."/>
            <person name="Orlova M."/>
            <person name="Belousova E."/>
            <person name="Roberts R.J."/>
        </authorList>
    </citation>
    <scope>NUCLEOTIDE SEQUENCE [LARGE SCALE GENOMIC DNA]</scope>
    <source>
        <strain evidence="6">D-401</strain>
    </source>
</reference>
<dbReference type="Gene3D" id="2.30.30.940">
    <property type="match status" value="1"/>
</dbReference>
<dbReference type="CDD" id="cd18809">
    <property type="entry name" value="SF1_C_RecD"/>
    <property type="match status" value="1"/>
</dbReference>
<protein>
    <recommendedName>
        <fullName evidence="3">ATP-dependent RecD2 DNA helicase</fullName>
        <ecNumber evidence="3">5.6.2.3</ecNumber>
    </recommendedName>
    <alternativeName>
        <fullName evidence="3">DNA 5'-3' helicase subunit RecD2</fullName>
    </alternativeName>
</protein>
<dbReference type="InterPro" id="IPR029493">
    <property type="entry name" value="RecD2-like_HHH"/>
</dbReference>
<dbReference type="HAMAP" id="MF_01488">
    <property type="entry name" value="RecD2"/>
    <property type="match status" value="1"/>
</dbReference>
<dbReference type="PANTHER" id="PTHR43788">
    <property type="entry name" value="DNA2/NAM7 HELICASE FAMILY MEMBER"/>
    <property type="match status" value="1"/>
</dbReference>
<evidence type="ECO:0000256" key="2">
    <source>
        <dbReference type="ARBA" id="ARBA00022840"/>
    </source>
</evidence>
<dbReference type="InterPro" id="IPR006345">
    <property type="entry name" value="RecD2"/>
</dbReference>
<comment type="catalytic activity">
    <reaction evidence="3">
        <text>ATP + H2O = ADP + phosphate + H(+)</text>
        <dbReference type="Rhea" id="RHEA:13065"/>
        <dbReference type="ChEBI" id="CHEBI:15377"/>
        <dbReference type="ChEBI" id="CHEBI:15378"/>
        <dbReference type="ChEBI" id="CHEBI:30616"/>
        <dbReference type="ChEBI" id="CHEBI:43474"/>
        <dbReference type="ChEBI" id="CHEBI:456216"/>
        <dbReference type="EC" id="5.6.2.3"/>
    </reaction>
</comment>
<dbReference type="GO" id="GO:0006310">
    <property type="term" value="P:DNA recombination"/>
    <property type="evidence" value="ECO:0007669"/>
    <property type="project" value="InterPro"/>
</dbReference>
<dbReference type="AlphaFoldDB" id="A0A2N9YEA3"/>
<keyword evidence="3" id="KW-0238">DNA-binding</keyword>
<dbReference type="NCBIfam" id="TIGR01448">
    <property type="entry name" value="recD_rel"/>
    <property type="match status" value="1"/>
</dbReference>
<dbReference type="Pfam" id="PF23139">
    <property type="entry name" value="OB_YrrC"/>
    <property type="match status" value="1"/>
</dbReference>
<dbReference type="GO" id="GO:0009338">
    <property type="term" value="C:exodeoxyribonuclease V complex"/>
    <property type="evidence" value="ECO:0007669"/>
    <property type="project" value="TreeGrafter"/>
</dbReference>